<dbReference type="EMBL" id="BARS01031848">
    <property type="protein sequence ID" value="GAG22751.1"/>
    <property type="molecule type" value="Genomic_DNA"/>
</dbReference>
<proteinExistence type="predicted"/>
<accession>X0XCR5</accession>
<name>X0XCR5_9ZZZZ</name>
<comment type="caution">
    <text evidence="1">The sequence shown here is derived from an EMBL/GenBank/DDBJ whole genome shotgun (WGS) entry which is preliminary data.</text>
</comment>
<evidence type="ECO:0000313" key="1">
    <source>
        <dbReference type="EMBL" id="GAG22751.1"/>
    </source>
</evidence>
<organism evidence="1">
    <name type="scientific">marine sediment metagenome</name>
    <dbReference type="NCBI Taxonomy" id="412755"/>
    <lineage>
        <taxon>unclassified sequences</taxon>
        <taxon>metagenomes</taxon>
        <taxon>ecological metagenomes</taxon>
    </lineage>
</organism>
<gene>
    <name evidence="1" type="ORF">S01H1_49495</name>
</gene>
<reference evidence="1" key="1">
    <citation type="journal article" date="2014" name="Front. Microbiol.">
        <title>High frequency of phylogenetically diverse reductive dehalogenase-homologous genes in deep subseafloor sedimentary metagenomes.</title>
        <authorList>
            <person name="Kawai M."/>
            <person name="Futagami T."/>
            <person name="Toyoda A."/>
            <person name="Takaki Y."/>
            <person name="Nishi S."/>
            <person name="Hori S."/>
            <person name="Arai W."/>
            <person name="Tsubouchi T."/>
            <person name="Morono Y."/>
            <person name="Uchiyama I."/>
            <person name="Ito T."/>
            <person name="Fujiyama A."/>
            <person name="Inagaki F."/>
            <person name="Takami H."/>
        </authorList>
    </citation>
    <scope>NUCLEOTIDE SEQUENCE</scope>
    <source>
        <strain evidence="1">Expedition CK06-06</strain>
    </source>
</reference>
<sequence>YASKTAESAGTTKATDLYVFEPPDSAIKWSIFPYSHYLCYVFYGLPDWTFLSILDSITNAALTALNIFKFIFSDIDVYAFEDSDAEMTYDELVDAYSEIGTDLLTDPTALGEFLINVVELLAELPIQEEVLNTGVTVRDAQIRQVQGLCYFTQYGEGNPGTFSSPLPSLPRTTPLRIREGINRDAIVQVVHVAGVAFAAEKAVEIEYYSYEEMKEIKDFVLGYIDTVTGEVMDRTIETSGDDIDPEDITNQNQMISDLRNLA</sequence>
<dbReference type="AlphaFoldDB" id="X0XCR5"/>
<feature type="non-terminal residue" evidence="1">
    <location>
        <position position="262"/>
    </location>
</feature>
<protein>
    <submittedName>
        <fullName evidence="1">Uncharacterized protein</fullName>
    </submittedName>
</protein>
<feature type="non-terminal residue" evidence="1">
    <location>
        <position position="1"/>
    </location>
</feature>